<organism evidence="2 3">
    <name type="scientific">Endocarpon pusillum</name>
    <dbReference type="NCBI Taxonomy" id="364733"/>
    <lineage>
        <taxon>Eukaryota</taxon>
        <taxon>Fungi</taxon>
        <taxon>Dikarya</taxon>
        <taxon>Ascomycota</taxon>
        <taxon>Pezizomycotina</taxon>
        <taxon>Eurotiomycetes</taxon>
        <taxon>Chaetothyriomycetidae</taxon>
        <taxon>Verrucariales</taxon>
        <taxon>Verrucariaceae</taxon>
        <taxon>Endocarpon</taxon>
    </lineage>
</organism>
<feature type="region of interest" description="Disordered" evidence="1">
    <location>
        <begin position="135"/>
        <end position="154"/>
    </location>
</feature>
<feature type="compositionally biased region" description="Acidic residues" evidence="1">
    <location>
        <begin position="145"/>
        <end position="154"/>
    </location>
</feature>
<feature type="compositionally biased region" description="Basic and acidic residues" evidence="1">
    <location>
        <begin position="164"/>
        <end position="177"/>
    </location>
</feature>
<evidence type="ECO:0000313" key="3">
    <source>
        <dbReference type="Proteomes" id="UP000606974"/>
    </source>
</evidence>
<gene>
    <name evidence="2" type="ORF">GJ744_000186</name>
</gene>
<proteinExistence type="predicted"/>
<evidence type="ECO:0000313" key="2">
    <source>
        <dbReference type="EMBL" id="KAF7514416.1"/>
    </source>
</evidence>
<feature type="compositionally biased region" description="Basic and acidic residues" evidence="1">
    <location>
        <begin position="59"/>
        <end position="68"/>
    </location>
</feature>
<accession>A0A8H7AWS8</accession>
<dbReference type="OrthoDB" id="5348779at2759"/>
<dbReference type="Proteomes" id="UP000606974">
    <property type="component" value="Unassembled WGS sequence"/>
</dbReference>
<feature type="region of interest" description="Disordered" evidence="1">
    <location>
        <begin position="651"/>
        <end position="692"/>
    </location>
</feature>
<dbReference type="EMBL" id="JAACFV010000001">
    <property type="protein sequence ID" value="KAF7514416.1"/>
    <property type="molecule type" value="Genomic_DNA"/>
</dbReference>
<feature type="compositionally biased region" description="Low complexity" evidence="1">
    <location>
        <begin position="682"/>
        <end position="692"/>
    </location>
</feature>
<comment type="caution">
    <text evidence="2">The sequence shown here is derived from an EMBL/GenBank/DDBJ whole genome shotgun (WGS) entry which is preliminary data.</text>
</comment>
<name>A0A8H7AWS8_9EURO</name>
<keyword evidence="3" id="KW-1185">Reference proteome</keyword>
<dbReference type="AlphaFoldDB" id="A0A8H7AWS8"/>
<evidence type="ECO:0000256" key="1">
    <source>
        <dbReference type="SAM" id="MobiDB-lite"/>
    </source>
</evidence>
<protein>
    <submittedName>
        <fullName evidence="2">Uncharacterized protein</fullName>
    </submittedName>
</protein>
<sequence>MSPPTPGVYFDDKELINSLMPKNTYSDSLLPDASSKKRRQSSTEDEEHQTMPNKKRQQQQHDHEDVSARTKRHRSSDEVDGLHANKKRRNDYSENVPPLAGTKHRRSSIDEQDLLLPSAKRYKYTHEHELVGSAKLASDTGEGITAEDDGNDDLAEDATTFASEEGKGVSSEGKRDDPDMEDIECATATAAPGSAQTRNPSKVNSRIVKNEIRNISDVGLEVRIREEWRPAITHPDYVSRLPSASIDPANYGEALRDLVETSLTNETPEHKRASGNDANDFTAYLERQRTWGPERADRPDILFVYKIPRSGWNSSDPSLLTYNDNGLRRVVVDVINNRPLKAFDNLPVTISKKVEGWLLETWERQNRNIDVEDFIQRMPFNAHDNVWESKKFSNALTQRKERFRNRARCICWKKAQHDREWDRKLEADMKNNATWIKANTTRHLDDLTVKEDRALAAATFIYGGHMRRAAGRELRGDAKTEKEENMRALLDRDENDDDGQEAGTDLESSLSNVANAQAVVNGDRCNVEASSLSELDTNEDLVRTQVNTAPEQVPQPQDLTSGLCVTGSEAQTQASATNTQLHSSPPRKTPALSDADMDFFNSLGLDMLSYEENYVLPPYTRKVMGGSRQGNHHIGASPVELCTENGRTGSIRAASTGQKSKGKPQAMTYRSDVAKDSRYPPTSTTYGSSKSSVSTEEVPDFALMVDSESDWSEDVQSLVDLDLCSLLGIHPWIGDFNIADYYPNDPENLDEE</sequence>
<feature type="region of interest" description="Disordered" evidence="1">
    <location>
        <begin position="160"/>
        <end position="179"/>
    </location>
</feature>
<reference evidence="2" key="1">
    <citation type="submission" date="2020-02" db="EMBL/GenBank/DDBJ databases">
        <authorList>
            <person name="Palmer J.M."/>
        </authorList>
    </citation>
    <scope>NUCLEOTIDE SEQUENCE</scope>
    <source>
        <strain evidence="2">EPUS1.4</strain>
        <tissue evidence="2">Thallus</tissue>
    </source>
</reference>
<feature type="region of interest" description="Disordered" evidence="1">
    <location>
        <begin position="21"/>
        <end position="112"/>
    </location>
</feature>